<comment type="caution">
    <text evidence="3">The sequence shown here is derived from an EMBL/GenBank/DDBJ whole genome shotgun (WGS) entry which is preliminary data.</text>
</comment>
<dbReference type="InterPro" id="IPR040916">
    <property type="entry name" value="DDR_swiveling"/>
</dbReference>
<dbReference type="PATRIC" id="fig|1008153.3.peg.1545"/>
<dbReference type="Proteomes" id="UP000075321">
    <property type="component" value="Unassembled WGS sequence"/>
</dbReference>
<evidence type="ECO:0000313" key="3">
    <source>
        <dbReference type="EMBL" id="KYH26428.1"/>
    </source>
</evidence>
<proteinExistence type="predicted"/>
<dbReference type="EMBL" id="LTAZ01000004">
    <property type="protein sequence ID" value="KYH26428.1"/>
    <property type="molecule type" value="Genomic_DNA"/>
</dbReference>
<dbReference type="RefSeq" id="WP_066381126.1">
    <property type="nucleotide sequence ID" value="NZ_LTAZ01000004.1"/>
</dbReference>
<keyword evidence="4" id="KW-1185">Reference proteome</keyword>
<protein>
    <submittedName>
        <fullName evidence="3">Diol dehydratase reactivase ATPase-like domain protein</fullName>
    </submittedName>
</protein>
<accession>A0A151AFJ5</accession>
<organism evidence="3 4">
    <name type="scientific">Halalkalicoccus paucihalophilus</name>
    <dbReference type="NCBI Taxonomy" id="1008153"/>
    <lineage>
        <taxon>Archaea</taxon>
        <taxon>Methanobacteriati</taxon>
        <taxon>Methanobacteriota</taxon>
        <taxon>Stenosarchaea group</taxon>
        <taxon>Halobacteria</taxon>
        <taxon>Halobacteriales</taxon>
        <taxon>Halococcaceae</taxon>
        <taxon>Halalkalicoccus</taxon>
    </lineage>
</organism>
<dbReference type="InterPro" id="IPR043129">
    <property type="entry name" value="ATPase_NBD"/>
</dbReference>
<dbReference type="Gene3D" id="2.40.50.140">
    <property type="entry name" value="Nucleic acid-binding proteins"/>
    <property type="match status" value="1"/>
</dbReference>
<dbReference type="Pfam" id="PF18427">
    <property type="entry name" value="DDR_swiveling"/>
    <property type="match status" value="1"/>
</dbReference>
<sequence length="635" mass="67303">MEYIAGVDIGNSSTEVALVRNDDGYEFVATSLFRTTGLKGTVKNVPGVVNALERAAEKVEISVDDIDRILLNEAAPVIGDVAMETITETVITESTMIGHDPSTPGGAGLGTGTVVDITADCDTITDETSVIVVVPSAVDFADAAAIINEWLESGTDIQGAIVQKDDAVLINNRIDREIPIVDEVSKIEEVPRGQPAAVEVASKGSGQTIDQLSNPYGLATLFDLSAEETQKIIPVSRALVGNKSAVVIKTPAGDVEERTIPAGSVTVISQHGNSVSIDIDRGADEIMAQVEDLWPIADIQGERGSNIGGMLSRAREQMGEVTGQELSEINIRDIMAVDTLVPQAVEGSVASEHSMETAVGLAAMVKTSELPMQQIADEVENRLGTTVHIQGIEANMAVLGSLTTPGTDVPFAILDMGGGSTDAAYINPDNEISSIHLAGAGDMVTMLIASELGLDDWELAEGLKKHPVAKVETLFSIRHEDGTVTFLDEAVDSETFGRIVLLRDDDDMEPVSIDESVEKVRRTRRQAKERVFVANAKRALRQTSPTESVRYHSFVVMVGRSALDFEIPEMISDALAEYGIVCGRGNIRSTTGPRNAVATGLCLSYVGDQTSLDGTVPDGLAKSVGVAELASDTHP</sequence>
<dbReference type="OrthoDB" id="261284at2157"/>
<feature type="domain" description="Diol dehydratase reactivase ATPase-like" evidence="1">
    <location>
        <begin position="277"/>
        <end position="605"/>
    </location>
</feature>
<dbReference type="NCBIfam" id="TIGR04491">
    <property type="entry name" value="reactive_PduG"/>
    <property type="match status" value="1"/>
</dbReference>
<dbReference type="InterPro" id="IPR009191">
    <property type="entry name" value="DDRA"/>
</dbReference>
<dbReference type="SUPFAM" id="SSF82317">
    <property type="entry name" value="Swiveling domain of dehydratase reactivase alpha subunit"/>
    <property type="match status" value="1"/>
</dbReference>
<dbReference type="AlphaFoldDB" id="A0A151AFJ5"/>
<reference evidence="3 4" key="1">
    <citation type="submission" date="2016-02" db="EMBL/GenBank/DDBJ databases">
        <title>Genome sequence of Halalkalicoccus paucihalophilus DSM 24557.</title>
        <authorList>
            <person name="Poehlein A."/>
            <person name="Daniel R."/>
        </authorList>
    </citation>
    <scope>NUCLEOTIDE SEQUENCE [LARGE SCALE GENOMIC DNA]</scope>
    <source>
        <strain evidence="3 4">DSM 24557</strain>
    </source>
</reference>
<evidence type="ECO:0000259" key="2">
    <source>
        <dbReference type="Pfam" id="PF18427"/>
    </source>
</evidence>
<name>A0A151AFJ5_9EURY</name>
<feature type="domain" description="DD-reactivating factor swiveling" evidence="2">
    <location>
        <begin position="91"/>
        <end position="255"/>
    </location>
</feature>
<gene>
    <name evidence="3" type="ORF">HAPAU_15260</name>
</gene>
<dbReference type="SUPFAM" id="SSF53067">
    <property type="entry name" value="Actin-like ATPase domain"/>
    <property type="match status" value="2"/>
</dbReference>
<evidence type="ECO:0000259" key="1">
    <source>
        <dbReference type="Pfam" id="PF08841"/>
    </source>
</evidence>
<dbReference type="Pfam" id="PF08841">
    <property type="entry name" value="DDR"/>
    <property type="match status" value="1"/>
</dbReference>
<dbReference type="Gene3D" id="3.90.470.30">
    <property type="match status" value="1"/>
</dbReference>
<dbReference type="InterPro" id="IPR030994">
    <property type="entry name" value="DDR_dom"/>
</dbReference>
<dbReference type="Gene3D" id="3.50.30.70">
    <property type="entry name" value="Swiveling domain of dehydratase reactivase alpha subunit"/>
    <property type="match status" value="1"/>
</dbReference>
<dbReference type="InterPro" id="IPR012340">
    <property type="entry name" value="NA-bd_OB-fold"/>
</dbReference>
<dbReference type="InterPro" id="IPR028975">
    <property type="entry name" value="DDRA_swiveling_dom_sf"/>
</dbReference>
<evidence type="ECO:0000313" key="4">
    <source>
        <dbReference type="Proteomes" id="UP000075321"/>
    </source>
</evidence>
<dbReference type="Gene3D" id="3.30.420.40">
    <property type="match status" value="2"/>
</dbReference>